<sequence length="550" mass="61059">MTHRRFITACIALMATLLMALPALASGAKSFAVVPFTYNGPQKYSYFPKALQASLESDLEWLGQVEPTTKDTSSLTTPSNKANALNALRGLEIDHLVFGDISILGKKAHIKMEVVSEDGKAWMKKGEMGLDEITSWLDDQSKVIQGDVFNRPGYGTAEKAAKKEIDADKPASPMSSAFIPADGTYKQDNLNPQFRYEGGAETAGRWRSQTMRYSSYGMYVADGDADGQNEVFILQKSAISAYRFKEGKLQHLSTFELPSNVMSIRMEIADLNKDGMPEFIIGGYQFESQYGIKAPNGQPRSSVLSFEGGKFKYIVKKYSKFLGILRIPPTYMPILVAQKKGQRYLFDKHIREAFIKGDSISLGQRIQAPPFGTVYNMTYLPQELGYNYVILSNKNKLVTFSQTMERLNESDATFNSSGVVVPTADKMLGMGPGVTEEQIMAYNIPFRMITAPLTSKKYELLVNKDLSASAQVFSSYHYYTQGEIHSLAWDGVGMNLAWKTRRIKGQVSDIALADLNNDGNKQLCVLINTFAGIGYGNRKSVVVAYDLNLQ</sequence>
<dbReference type="Pfam" id="PF13517">
    <property type="entry name" value="FG-GAP_3"/>
    <property type="match status" value="1"/>
</dbReference>
<dbReference type="SUPFAM" id="SSF69318">
    <property type="entry name" value="Integrin alpha N-terminal domain"/>
    <property type="match status" value="1"/>
</dbReference>
<dbReference type="EMBL" id="AP026709">
    <property type="protein sequence ID" value="BDQ38522.1"/>
    <property type="molecule type" value="Genomic_DNA"/>
</dbReference>
<dbReference type="Proteomes" id="UP001317742">
    <property type="component" value="Chromosome"/>
</dbReference>
<organism evidence="3 4">
    <name type="scientific">Pseudodesulfovibrio nedwellii</name>
    <dbReference type="NCBI Taxonomy" id="2973072"/>
    <lineage>
        <taxon>Bacteria</taxon>
        <taxon>Pseudomonadati</taxon>
        <taxon>Thermodesulfobacteriota</taxon>
        <taxon>Desulfovibrionia</taxon>
        <taxon>Desulfovibrionales</taxon>
        <taxon>Desulfovibrionaceae</taxon>
    </lineage>
</organism>
<gene>
    <name evidence="3" type="ORF">SYK_28820</name>
</gene>
<name>A0ABN6S8T8_9BACT</name>
<keyword evidence="1 2" id="KW-0732">Signal</keyword>
<proteinExistence type="predicted"/>
<dbReference type="InterPro" id="IPR013517">
    <property type="entry name" value="FG-GAP"/>
</dbReference>
<protein>
    <recommendedName>
        <fullName evidence="5">VCBS repeat-containing protein</fullName>
    </recommendedName>
</protein>
<feature type="signal peptide" evidence="2">
    <location>
        <begin position="1"/>
        <end position="25"/>
    </location>
</feature>
<reference evidence="3 4" key="1">
    <citation type="submission" date="2022-08" db="EMBL/GenBank/DDBJ databases">
        <title>Genome Sequence of the sulphate-reducing bacterium, Pseudodesulfovibrio sp. SYK.</title>
        <authorList>
            <person name="Kondo R."/>
            <person name="Kataoka T."/>
        </authorList>
    </citation>
    <scope>NUCLEOTIDE SEQUENCE [LARGE SCALE GENOMIC DNA]</scope>
    <source>
        <strain evidence="3 4">SYK</strain>
    </source>
</reference>
<evidence type="ECO:0000256" key="1">
    <source>
        <dbReference type="ARBA" id="ARBA00022729"/>
    </source>
</evidence>
<evidence type="ECO:0000313" key="4">
    <source>
        <dbReference type="Proteomes" id="UP001317742"/>
    </source>
</evidence>
<keyword evidence="4" id="KW-1185">Reference proteome</keyword>
<evidence type="ECO:0000256" key="2">
    <source>
        <dbReference type="SAM" id="SignalP"/>
    </source>
</evidence>
<dbReference type="RefSeq" id="WP_281761019.1">
    <property type="nucleotide sequence ID" value="NZ_AP026709.1"/>
</dbReference>
<dbReference type="Gene3D" id="3.40.50.10070">
    <property type="entry name" value="TolB, N-terminal domain"/>
    <property type="match status" value="1"/>
</dbReference>
<dbReference type="InterPro" id="IPR028994">
    <property type="entry name" value="Integrin_alpha_N"/>
</dbReference>
<accession>A0ABN6S8T8</accession>
<evidence type="ECO:0000313" key="3">
    <source>
        <dbReference type="EMBL" id="BDQ38522.1"/>
    </source>
</evidence>
<feature type="chain" id="PRO_5047160225" description="VCBS repeat-containing protein" evidence="2">
    <location>
        <begin position="26"/>
        <end position="550"/>
    </location>
</feature>
<evidence type="ECO:0008006" key="5">
    <source>
        <dbReference type="Google" id="ProtNLM"/>
    </source>
</evidence>